<proteinExistence type="predicted"/>
<evidence type="ECO:0000313" key="3">
    <source>
        <dbReference type="EMBL" id="PAP77131.1"/>
    </source>
</evidence>
<reference evidence="3 4" key="1">
    <citation type="submission" date="2016-11" db="EMBL/GenBank/DDBJ databases">
        <title>Study of marine rhodopsin-containing bacteria.</title>
        <authorList>
            <person name="Yoshizawa S."/>
            <person name="Kumagai Y."/>
            <person name="Kogure K."/>
        </authorList>
    </citation>
    <scope>NUCLEOTIDE SEQUENCE [LARGE SCALE GENOMIC DNA]</scope>
    <source>
        <strain evidence="3 4">SAORIC-28</strain>
    </source>
</reference>
<dbReference type="EMBL" id="MQWD01000001">
    <property type="protein sequence ID" value="PAP77131.1"/>
    <property type="molecule type" value="Genomic_DNA"/>
</dbReference>
<organism evidence="3 4">
    <name type="scientific">Rubrivirga marina</name>
    <dbReference type="NCBI Taxonomy" id="1196024"/>
    <lineage>
        <taxon>Bacteria</taxon>
        <taxon>Pseudomonadati</taxon>
        <taxon>Rhodothermota</taxon>
        <taxon>Rhodothermia</taxon>
        <taxon>Rhodothermales</taxon>
        <taxon>Rubricoccaceae</taxon>
        <taxon>Rubrivirga</taxon>
    </lineage>
</organism>
<evidence type="ECO:0000259" key="2">
    <source>
        <dbReference type="Pfam" id="PF18962"/>
    </source>
</evidence>
<gene>
    <name evidence="3" type="ORF">BSZ37_12185</name>
</gene>
<feature type="domain" description="Secretion system C-terminal sorting" evidence="2">
    <location>
        <begin position="623"/>
        <end position="697"/>
    </location>
</feature>
<comment type="caution">
    <text evidence="3">The sequence shown here is derived from an EMBL/GenBank/DDBJ whole genome shotgun (WGS) entry which is preliminary data.</text>
</comment>
<accession>A0A271J0U0</accession>
<dbReference type="NCBIfam" id="TIGR04183">
    <property type="entry name" value="Por_Secre_tail"/>
    <property type="match status" value="1"/>
</dbReference>
<dbReference type="Pfam" id="PF18962">
    <property type="entry name" value="Por_Secre_tail"/>
    <property type="match status" value="1"/>
</dbReference>
<protein>
    <recommendedName>
        <fullName evidence="2">Secretion system C-terminal sorting domain-containing protein</fullName>
    </recommendedName>
</protein>
<evidence type="ECO:0000313" key="4">
    <source>
        <dbReference type="Proteomes" id="UP000216339"/>
    </source>
</evidence>
<feature type="region of interest" description="Disordered" evidence="1">
    <location>
        <begin position="378"/>
        <end position="404"/>
    </location>
</feature>
<name>A0A271J0U0_9BACT</name>
<dbReference type="Proteomes" id="UP000216339">
    <property type="component" value="Unassembled WGS sequence"/>
</dbReference>
<dbReference type="InterPro" id="IPR026444">
    <property type="entry name" value="Secre_tail"/>
</dbReference>
<evidence type="ECO:0000256" key="1">
    <source>
        <dbReference type="SAM" id="MobiDB-lite"/>
    </source>
</evidence>
<dbReference type="Gene3D" id="2.60.40.4070">
    <property type="match status" value="1"/>
</dbReference>
<sequence length="700" mass="74855">MSPVVLAQSIGDEFILFVDGTNVMVPSFDGGQVVNDPLDPTSGNKVARFNSGSWTHSGFAWDRLEGVDATAAVSETYGEGSTLYLRMLSDPANTDVPGISIMLSDATDDSGANDGTADPEFRLLWQIPNELHDGQWHDLAIPLPPTTYAALEEARANGELEDGAENWTYPGAWSTGGFGIGPGFGTDTEDPLWEEFGWDHLYRIGPFWDNNQASGPIYLDDVYIGGPNTDTSQASEPPAAMSNVSFTTDGAVNVVDWPDSEEFGGYNVYASPSPITDVGAEGVVLLKSVGFGEETELRHRYEVPHPSMGAEPLYYAVTSRSAFGVENPDVATSSGEIVNPDLPQKAYILELTGDQADALFDAVASGVPSDEAFGDSHPVFYLDSSHRSPGDGSSAATLPDDSDSSGEFKIGYSSLNEMFIYGEITDDQVTWAPQAETGANTWNYDSAEIVFGHYDVRNTVGGGIFEGSPHQDMMRGDEPDYGMRLTAFGDGAGGIDRTSTWVGWSIDFDIPGSTAVEETDTGWRFLTLLPLDQIQNTDEGDVFLPVPATDEIQYLPFIISINDADGGTRESQIVWSIKPNVTGQWWNTPAMWETVAMAGLDASSVAVEDPAGRDGFSLAQSVPNPTAGTADIAFTLGAATSVRLEVFNTLGQRVATLADGPVAAGPQSLTFDTSGLAAGVYVYRLSAGDYVTTRRMTVVR</sequence>
<keyword evidence="4" id="KW-1185">Reference proteome</keyword>
<dbReference type="AlphaFoldDB" id="A0A271J0U0"/>